<feature type="non-terminal residue" evidence="2">
    <location>
        <position position="1"/>
    </location>
</feature>
<dbReference type="InterPro" id="IPR036591">
    <property type="entry name" value="YggU-like_sf"/>
</dbReference>
<protein>
    <submittedName>
        <fullName evidence="2">Uncharacterized protein</fullName>
    </submittedName>
</protein>
<dbReference type="Gene3D" id="3.30.1200.10">
    <property type="entry name" value="YggU-like"/>
    <property type="match status" value="1"/>
</dbReference>
<proteinExistence type="inferred from homology"/>
<dbReference type="EMBL" id="BARS01044950">
    <property type="protein sequence ID" value="GAG41044.1"/>
    <property type="molecule type" value="Genomic_DNA"/>
</dbReference>
<accession>X0XCZ1</accession>
<reference evidence="2" key="1">
    <citation type="journal article" date="2014" name="Front. Microbiol.">
        <title>High frequency of phylogenetically diverse reductive dehalogenase-homologous genes in deep subseafloor sedimentary metagenomes.</title>
        <authorList>
            <person name="Kawai M."/>
            <person name="Futagami T."/>
            <person name="Toyoda A."/>
            <person name="Takaki Y."/>
            <person name="Nishi S."/>
            <person name="Hori S."/>
            <person name="Arai W."/>
            <person name="Tsubouchi T."/>
            <person name="Morono Y."/>
            <person name="Uchiyama I."/>
            <person name="Ito T."/>
            <person name="Fujiyama A."/>
            <person name="Inagaki F."/>
            <person name="Takami H."/>
        </authorList>
    </citation>
    <scope>NUCLEOTIDE SEQUENCE</scope>
    <source>
        <strain evidence="2">Expedition CK06-06</strain>
    </source>
</reference>
<comment type="caution">
    <text evidence="2">The sequence shown here is derived from an EMBL/GenBank/DDBJ whole genome shotgun (WGS) entry which is preliminary data.</text>
</comment>
<dbReference type="InterPro" id="IPR003746">
    <property type="entry name" value="DUF167"/>
</dbReference>
<evidence type="ECO:0000256" key="1">
    <source>
        <dbReference type="ARBA" id="ARBA00010364"/>
    </source>
</evidence>
<dbReference type="AlphaFoldDB" id="X0XCZ1"/>
<dbReference type="SUPFAM" id="SSF69786">
    <property type="entry name" value="YggU-like"/>
    <property type="match status" value="1"/>
</dbReference>
<sequence>ANKRIRELFSDLLNVQKGNVEIASGLTSHKKVILISGVKEEDFWNIIKDLG</sequence>
<evidence type="ECO:0000313" key="2">
    <source>
        <dbReference type="EMBL" id="GAG41044.1"/>
    </source>
</evidence>
<comment type="similarity">
    <text evidence="1">Belongs to the UPF0235 family.</text>
</comment>
<name>X0XCZ1_9ZZZZ</name>
<gene>
    <name evidence="2" type="ORF">S01H1_67838</name>
</gene>
<dbReference type="Pfam" id="PF02594">
    <property type="entry name" value="DUF167"/>
    <property type="match status" value="1"/>
</dbReference>
<organism evidence="2">
    <name type="scientific">marine sediment metagenome</name>
    <dbReference type="NCBI Taxonomy" id="412755"/>
    <lineage>
        <taxon>unclassified sequences</taxon>
        <taxon>metagenomes</taxon>
        <taxon>ecological metagenomes</taxon>
    </lineage>
</organism>